<evidence type="ECO:0000313" key="2">
    <source>
        <dbReference type="EMBL" id="GKU70950.1"/>
    </source>
</evidence>
<protein>
    <submittedName>
        <fullName evidence="2">Uncharacterized protein</fullName>
    </submittedName>
</protein>
<dbReference type="AlphaFoldDB" id="A0AA37PJK7"/>
<evidence type="ECO:0000313" key="4">
    <source>
        <dbReference type="Proteomes" id="UP001139505"/>
    </source>
</evidence>
<reference evidence="1" key="1">
    <citation type="journal article" date="2018" name="Genome Announc.">
        <title>Draft Genome Sequence of Mycobacterium montefiorense Isolated from Japanese Black Salamander (Hynobius nigrescens).</title>
        <authorList>
            <person name="Fukano H."/>
            <person name="Yoshida M."/>
            <person name="Shimizu A."/>
            <person name="Iwao H."/>
            <person name="Katayama Y."/>
            <person name="Omatsu T."/>
            <person name="Mizutani T."/>
            <person name="Kurata O."/>
            <person name="Wada S."/>
            <person name="Hoshino Y."/>
        </authorList>
    </citation>
    <scope>NUCLEOTIDE SEQUENCE</scope>
    <source>
        <strain evidence="1">BS</strain>
    </source>
</reference>
<evidence type="ECO:0000313" key="3">
    <source>
        <dbReference type="Proteomes" id="UP000245060"/>
    </source>
</evidence>
<comment type="caution">
    <text evidence="2">The sequence shown here is derived from an EMBL/GenBank/DDBJ whole genome shotgun (WGS) entry which is preliminary data.</text>
</comment>
<proteinExistence type="predicted"/>
<accession>A0AA37PJK7</accession>
<dbReference type="EMBL" id="BFCH01000018">
    <property type="protein sequence ID" value="GBG38700.1"/>
    <property type="molecule type" value="Genomic_DNA"/>
</dbReference>
<gene>
    <name evidence="1" type="ORF">MmonteBS_30720</name>
    <name evidence="2" type="ORF">NJB18185_07270</name>
</gene>
<dbReference type="Proteomes" id="UP001139505">
    <property type="component" value="Unassembled WGS sequence"/>
</dbReference>
<dbReference type="Proteomes" id="UP000245060">
    <property type="component" value="Unassembled WGS sequence"/>
</dbReference>
<evidence type="ECO:0000313" key="1">
    <source>
        <dbReference type="EMBL" id="GBG38700.1"/>
    </source>
</evidence>
<reference evidence="3" key="2">
    <citation type="submission" date="2018-04" db="EMBL/GenBank/DDBJ databases">
        <title>Draft genome sequence of Mycobacterium montefiorense isolated from Japanese black salamander.</title>
        <authorList>
            <person name="Fukano H."/>
            <person name="Yoshida M."/>
            <person name="Shimizu A."/>
            <person name="Iwao H."/>
            <person name="Kurata O."/>
            <person name="Katayama Y."/>
            <person name="Omatsu T."/>
            <person name="Mizutani T."/>
            <person name="Wada S."/>
            <person name="Hoshino Y."/>
        </authorList>
    </citation>
    <scope>NUCLEOTIDE SEQUENCE [LARGE SCALE GENOMIC DNA]</scope>
    <source>
        <strain evidence="3">BS</strain>
    </source>
</reference>
<dbReference type="EMBL" id="BQYH01000005">
    <property type="protein sequence ID" value="GKU70950.1"/>
    <property type="molecule type" value="Genomic_DNA"/>
</dbReference>
<reference evidence="2" key="3">
    <citation type="journal article" date="2022" name="Microbiol. Resour. Announc.">
        <title>Draft Genome Sequences of Eight Mycobacterium montefiorense Strains Isolated from Salamanders in Captivity.</title>
        <authorList>
            <person name="Komine T."/>
            <person name="Ihara H."/>
            <person name="Fukano H."/>
            <person name="Hoshino Y."/>
            <person name="Kurata O."/>
            <person name="Wada S."/>
        </authorList>
    </citation>
    <scope>NUCLEOTIDE SEQUENCE</scope>
    <source>
        <strain evidence="2">NJB18185</strain>
    </source>
</reference>
<name>A0AA37PJK7_9MYCO</name>
<reference evidence="2" key="4">
    <citation type="submission" date="2022-04" db="EMBL/GenBank/DDBJ databases">
        <authorList>
            <person name="Komine T."/>
            <person name="Fukano H."/>
            <person name="Wada S."/>
        </authorList>
    </citation>
    <scope>NUCLEOTIDE SEQUENCE</scope>
    <source>
        <strain evidence="2">NJB18185</strain>
    </source>
</reference>
<sequence>MRYQFRRFHYGDAPTFAEPIAALLISHSAKFARRAAAVAKRHRLLPGPAVLTAHPQWPTSVLTAVDVDVG</sequence>
<organism evidence="2 4">
    <name type="scientific">Mycobacterium montefiorense</name>
    <dbReference type="NCBI Taxonomy" id="154654"/>
    <lineage>
        <taxon>Bacteria</taxon>
        <taxon>Bacillati</taxon>
        <taxon>Actinomycetota</taxon>
        <taxon>Actinomycetes</taxon>
        <taxon>Mycobacteriales</taxon>
        <taxon>Mycobacteriaceae</taxon>
        <taxon>Mycobacterium</taxon>
        <taxon>Mycobacterium simiae complex</taxon>
    </lineage>
</organism>
<keyword evidence="3" id="KW-1185">Reference proteome</keyword>